<dbReference type="SUPFAM" id="SSF52833">
    <property type="entry name" value="Thioredoxin-like"/>
    <property type="match status" value="1"/>
</dbReference>
<evidence type="ECO:0000256" key="4">
    <source>
        <dbReference type="ARBA" id="ARBA00023157"/>
    </source>
</evidence>
<comment type="similarity">
    <text evidence="1">Belongs to the thioredoxin family. DsbA subfamily.</text>
</comment>
<evidence type="ECO:0000259" key="7">
    <source>
        <dbReference type="PROSITE" id="PS51352"/>
    </source>
</evidence>
<keyword evidence="3" id="KW-0560">Oxidoreductase</keyword>
<gene>
    <name evidence="8" type="ORF">GY24_08155</name>
</gene>
<sequence length="248" mass="26043">MAANSQRRFRLSSVIVIALGSALLGGLGTAIVMNSPLGGNASATPGQTAPGQAEPGAEQQQTASGVPDLARRIDGDPTALGAVDAPVVMIEYADYRCPFCSLFTRDTMPKIMEQYLADGTLRIEWRDLPIFGEQSVQTAIAARAAGDQGLFWEYNAAVAAAAPERGHPDIDRAMLIGFAEQVGVPDLAAFELGLDSETHRAAVQADLQEAQSIGATSTPLFLIGDEGIAGAHPLETFQAVIERQAARP</sequence>
<dbReference type="InterPro" id="IPR036249">
    <property type="entry name" value="Thioredoxin-like_sf"/>
</dbReference>
<protein>
    <recommendedName>
        <fullName evidence="7">Thioredoxin domain-containing protein</fullName>
    </recommendedName>
</protein>
<dbReference type="PANTHER" id="PTHR13887:SF14">
    <property type="entry name" value="DISULFIDE BOND FORMATION PROTEIN D"/>
    <property type="match status" value="1"/>
</dbReference>
<dbReference type="InterPro" id="IPR013766">
    <property type="entry name" value="Thioredoxin_domain"/>
</dbReference>
<comment type="caution">
    <text evidence="8">The sequence shown here is derived from an EMBL/GenBank/DDBJ whole genome shotgun (WGS) entry which is preliminary data.</text>
</comment>
<keyword evidence="4" id="KW-1015">Disulfide bond</keyword>
<keyword evidence="5" id="KW-0676">Redox-active center</keyword>
<dbReference type="PROSITE" id="PS51352">
    <property type="entry name" value="THIOREDOXIN_2"/>
    <property type="match status" value="1"/>
</dbReference>
<proteinExistence type="inferred from homology"/>
<keyword evidence="9" id="KW-1185">Reference proteome</keyword>
<evidence type="ECO:0000256" key="5">
    <source>
        <dbReference type="ARBA" id="ARBA00023284"/>
    </source>
</evidence>
<reference evidence="8 9" key="1">
    <citation type="journal article" date="2008" name="Int. J. Syst. Evol. Microbiol.">
        <title>Leifsonia pindariensis sp. nov., isolated from the Pindari glacier of the Indian Himalayas, and emended description of the genus Leifsonia.</title>
        <authorList>
            <person name="Reddy G.S."/>
            <person name="Prabagaran S.R."/>
            <person name="Shivaji S."/>
        </authorList>
    </citation>
    <scope>NUCLEOTIDE SEQUENCE [LARGE SCALE GENOMIC DNA]</scope>
    <source>
        <strain evidence="8 9">PON 10</strain>
    </source>
</reference>
<dbReference type="InterPro" id="IPR012336">
    <property type="entry name" value="Thioredoxin-like_fold"/>
</dbReference>
<dbReference type="Gene3D" id="3.40.30.10">
    <property type="entry name" value="Glutaredoxin"/>
    <property type="match status" value="1"/>
</dbReference>
<dbReference type="Pfam" id="PF13462">
    <property type="entry name" value="Thioredoxin_4"/>
    <property type="match status" value="1"/>
</dbReference>
<evidence type="ECO:0000256" key="2">
    <source>
        <dbReference type="ARBA" id="ARBA00022729"/>
    </source>
</evidence>
<evidence type="ECO:0000313" key="8">
    <source>
        <dbReference type="EMBL" id="PPL19017.1"/>
    </source>
</evidence>
<feature type="region of interest" description="Disordered" evidence="6">
    <location>
        <begin position="42"/>
        <end position="71"/>
    </location>
</feature>
<dbReference type="EMBL" id="MPZN01000021">
    <property type="protein sequence ID" value="PPL19017.1"/>
    <property type="molecule type" value="Genomic_DNA"/>
</dbReference>
<accession>A0ABX5AVT6</accession>
<dbReference type="RefSeq" id="WP_104475187.1">
    <property type="nucleotide sequence ID" value="NZ_MPZN01000021.1"/>
</dbReference>
<keyword evidence="2" id="KW-0732">Signal</keyword>
<dbReference type="Proteomes" id="UP000237755">
    <property type="component" value="Unassembled WGS sequence"/>
</dbReference>
<organism evidence="8 9">
    <name type="scientific">Microterricola pindariensis</name>
    <dbReference type="NCBI Taxonomy" id="478010"/>
    <lineage>
        <taxon>Bacteria</taxon>
        <taxon>Bacillati</taxon>
        <taxon>Actinomycetota</taxon>
        <taxon>Actinomycetes</taxon>
        <taxon>Micrococcales</taxon>
        <taxon>Microbacteriaceae</taxon>
        <taxon>Microterricola</taxon>
    </lineage>
</organism>
<evidence type="ECO:0000256" key="1">
    <source>
        <dbReference type="ARBA" id="ARBA00005791"/>
    </source>
</evidence>
<dbReference type="PANTHER" id="PTHR13887">
    <property type="entry name" value="GLUTATHIONE S-TRANSFERASE KAPPA"/>
    <property type="match status" value="1"/>
</dbReference>
<evidence type="ECO:0000256" key="3">
    <source>
        <dbReference type="ARBA" id="ARBA00023002"/>
    </source>
</evidence>
<name>A0ABX5AVT6_9MICO</name>
<evidence type="ECO:0000256" key="6">
    <source>
        <dbReference type="SAM" id="MobiDB-lite"/>
    </source>
</evidence>
<feature type="domain" description="Thioredoxin" evidence="7">
    <location>
        <begin position="43"/>
        <end position="246"/>
    </location>
</feature>
<evidence type="ECO:0000313" key="9">
    <source>
        <dbReference type="Proteomes" id="UP000237755"/>
    </source>
</evidence>